<dbReference type="SMART" id="SM00409">
    <property type="entry name" value="IG"/>
    <property type="match status" value="1"/>
</dbReference>
<dbReference type="InterPro" id="IPR013783">
    <property type="entry name" value="Ig-like_fold"/>
</dbReference>
<feature type="domain" description="Ig-like" evidence="4">
    <location>
        <begin position="1"/>
        <end position="99"/>
    </location>
</feature>
<dbReference type="InterPro" id="IPR036179">
    <property type="entry name" value="Ig-like_dom_sf"/>
</dbReference>
<reference evidence="5" key="3">
    <citation type="submission" date="2025-09" db="UniProtKB">
        <authorList>
            <consortium name="Ensembl"/>
        </authorList>
    </citation>
    <scope>IDENTIFICATION</scope>
</reference>
<evidence type="ECO:0000313" key="5">
    <source>
        <dbReference type="Ensembl" id="ENSPEMP00000015133.2"/>
    </source>
</evidence>
<accession>A0A8C8VWA3</accession>
<dbReference type="PROSITE" id="PS50835">
    <property type="entry name" value="IG_LIKE"/>
    <property type="match status" value="1"/>
</dbReference>
<dbReference type="PANTHER" id="PTHR23266">
    <property type="entry name" value="IMMUNOGLOBULIN HEAVY CHAIN"/>
    <property type="match status" value="1"/>
</dbReference>
<keyword evidence="3" id="KW-1280">Immunoglobulin</keyword>
<keyword evidence="2" id="KW-1064">Adaptive immunity</keyword>
<name>A0A8C8VWA3_PERMB</name>
<evidence type="ECO:0000259" key="4">
    <source>
        <dbReference type="PROSITE" id="PS50835"/>
    </source>
</evidence>
<keyword evidence="6" id="KW-1185">Reference proteome</keyword>
<dbReference type="Ensembl" id="ENSPEMT00000019420.2">
    <property type="protein sequence ID" value="ENSPEMP00000015133.2"/>
    <property type="gene ID" value="ENSPEMG00000029625.1"/>
</dbReference>
<reference evidence="5" key="2">
    <citation type="submission" date="2025-08" db="UniProtKB">
        <authorList>
            <consortium name="Ensembl"/>
        </authorList>
    </citation>
    <scope>IDENTIFICATION</scope>
</reference>
<dbReference type="InterPro" id="IPR003599">
    <property type="entry name" value="Ig_sub"/>
</dbReference>
<dbReference type="InterPro" id="IPR050199">
    <property type="entry name" value="IgHV"/>
</dbReference>
<dbReference type="FunFam" id="2.60.40.10:FF:001878">
    <property type="entry name" value="Immunoglobulin heavy variable 1-4"/>
    <property type="match status" value="1"/>
</dbReference>
<dbReference type="GeneTree" id="ENSGT01030000234536"/>
<dbReference type="GO" id="GO:0002250">
    <property type="term" value="P:adaptive immune response"/>
    <property type="evidence" value="ECO:0007669"/>
    <property type="project" value="UniProtKB-KW"/>
</dbReference>
<evidence type="ECO:0000256" key="3">
    <source>
        <dbReference type="ARBA" id="ARBA00043265"/>
    </source>
</evidence>
<dbReference type="Proteomes" id="UP000694547">
    <property type="component" value="Chromosome 14"/>
</dbReference>
<dbReference type="SUPFAM" id="SSF48726">
    <property type="entry name" value="Immunoglobulin"/>
    <property type="match status" value="1"/>
</dbReference>
<dbReference type="Gene3D" id="2.60.40.10">
    <property type="entry name" value="Immunoglobulins"/>
    <property type="match status" value="1"/>
</dbReference>
<protein>
    <recommendedName>
        <fullName evidence="4">Ig-like domain-containing protein</fullName>
    </recommendedName>
</protein>
<dbReference type="InterPro" id="IPR013106">
    <property type="entry name" value="Ig_V-set"/>
</dbReference>
<dbReference type="SMART" id="SM00406">
    <property type="entry name" value="IGv"/>
    <property type="match status" value="1"/>
</dbReference>
<evidence type="ECO:0000256" key="1">
    <source>
        <dbReference type="ARBA" id="ARBA00022859"/>
    </source>
</evidence>
<proteinExistence type="predicted"/>
<keyword evidence="1" id="KW-0391">Immunity</keyword>
<organism evidence="5 6">
    <name type="scientific">Peromyscus maniculatus bairdii</name>
    <name type="common">Prairie deer mouse</name>
    <dbReference type="NCBI Taxonomy" id="230844"/>
    <lineage>
        <taxon>Eukaryota</taxon>
        <taxon>Metazoa</taxon>
        <taxon>Chordata</taxon>
        <taxon>Craniata</taxon>
        <taxon>Vertebrata</taxon>
        <taxon>Euteleostomi</taxon>
        <taxon>Mammalia</taxon>
        <taxon>Eutheria</taxon>
        <taxon>Euarchontoglires</taxon>
        <taxon>Glires</taxon>
        <taxon>Rodentia</taxon>
        <taxon>Myomorpha</taxon>
        <taxon>Muroidea</taxon>
        <taxon>Cricetidae</taxon>
        <taxon>Neotominae</taxon>
        <taxon>Peromyscus</taxon>
    </lineage>
</organism>
<dbReference type="InterPro" id="IPR007110">
    <property type="entry name" value="Ig-like_dom"/>
</dbReference>
<evidence type="ECO:0000313" key="6">
    <source>
        <dbReference type="Proteomes" id="UP000694547"/>
    </source>
</evidence>
<sequence>SGPGLVQPSQTLSLTCTVSGFSLTDVNVYWVHQPTGKSLEWMGGIWYNGNTYYNSALNSRITISRDTYKSQVFLKLNNLQSEDTAMYYCVIDTVRELLAFPNHSQEKASAVLHDPFVPSKSVTPG</sequence>
<dbReference type="GO" id="GO:0019814">
    <property type="term" value="C:immunoglobulin complex"/>
    <property type="evidence" value="ECO:0007669"/>
    <property type="project" value="UniProtKB-KW"/>
</dbReference>
<dbReference type="AlphaFoldDB" id="A0A8C8VWA3"/>
<reference evidence="5 6" key="1">
    <citation type="submission" date="2018-10" db="EMBL/GenBank/DDBJ databases">
        <title>Improved assembly of the deer mouse Peromyscus maniculatus genome.</title>
        <authorList>
            <person name="Lassance J.-M."/>
            <person name="Hoekstra H.E."/>
        </authorList>
    </citation>
    <scope>NUCLEOTIDE SEQUENCE [LARGE SCALE GENOMIC DNA]</scope>
</reference>
<dbReference type="Pfam" id="PF07686">
    <property type="entry name" value="V-set"/>
    <property type="match status" value="1"/>
</dbReference>
<evidence type="ECO:0000256" key="2">
    <source>
        <dbReference type="ARBA" id="ARBA00023130"/>
    </source>
</evidence>
<dbReference type="GO" id="GO:0005576">
    <property type="term" value="C:extracellular region"/>
    <property type="evidence" value="ECO:0007669"/>
    <property type="project" value="UniProtKB-ARBA"/>
</dbReference>